<dbReference type="PROSITE" id="PS51257">
    <property type="entry name" value="PROKAR_LIPOPROTEIN"/>
    <property type="match status" value="1"/>
</dbReference>
<dbReference type="EMBL" id="AZBU02000003">
    <property type="protein sequence ID" value="TKR89642.1"/>
    <property type="molecule type" value="Genomic_DNA"/>
</dbReference>
<dbReference type="PANTHER" id="PTHR23259:SF70">
    <property type="entry name" value="ACCESSORY GLAND PROTEIN ACP62F-RELATED"/>
    <property type="match status" value="1"/>
</dbReference>
<keyword evidence="4" id="KW-0732">Signal</keyword>
<reference evidence="6 7" key="1">
    <citation type="journal article" date="2015" name="Genome Biol.">
        <title>Comparative genomics of Steinernema reveals deeply conserved gene regulatory networks.</title>
        <authorList>
            <person name="Dillman A.R."/>
            <person name="Macchietto M."/>
            <person name="Porter C.F."/>
            <person name="Rogers A."/>
            <person name="Williams B."/>
            <person name="Antoshechkin I."/>
            <person name="Lee M.M."/>
            <person name="Goodwin Z."/>
            <person name="Lu X."/>
            <person name="Lewis E.E."/>
            <person name="Goodrich-Blair H."/>
            <person name="Stock S.P."/>
            <person name="Adams B.J."/>
            <person name="Sternberg P.W."/>
            <person name="Mortazavi A."/>
        </authorList>
    </citation>
    <scope>NUCLEOTIDE SEQUENCE [LARGE SCALE GENOMIC DNA]</scope>
    <source>
        <strain evidence="6 7">ALL</strain>
    </source>
</reference>
<evidence type="ECO:0000259" key="5">
    <source>
        <dbReference type="Pfam" id="PF01826"/>
    </source>
</evidence>
<evidence type="ECO:0000256" key="1">
    <source>
        <dbReference type="ARBA" id="ARBA00022690"/>
    </source>
</evidence>
<feature type="signal peptide" evidence="4">
    <location>
        <begin position="1"/>
        <end position="23"/>
    </location>
</feature>
<evidence type="ECO:0000256" key="3">
    <source>
        <dbReference type="ARBA" id="ARBA00023157"/>
    </source>
</evidence>
<dbReference type="AlphaFoldDB" id="A0A4U5P144"/>
<dbReference type="Proteomes" id="UP000298663">
    <property type="component" value="Unassembled WGS sequence"/>
</dbReference>
<protein>
    <recommendedName>
        <fullName evidence="5">TIL domain-containing protein</fullName>
    </recommendedName>
</protein>
<proteinExistence type="predicted"/>
<keyword evidence="7" id="KW-1185">Reference proteome</keyword>
<dbReference type="GO" id="GO:0004867">
    <property type="term" value="F:serine-type endopeptidase inhibitor activity"/>
    <property type="evidence" value="ECO:0007669"/>
    <property type="project" value="UniProtKB-KW"/>
</dbReference>
<keyword evidence="3" id="KW-1015">Disulfide bond</keyword>
<sequence length="89" mass="10241">MLCWRSVVRFVILFLLFASGCCSLDERCGDNEVLDKCSGTCIVTCKGPQPCIRGMCRQGCRCKDGFVRNEEMECIREKDCFKDDLMFDY</sequence>
<dbReference type="Gene3D" id="2.10.25.10">
    <property type="entry name" value="Laminin"/>
    <property type="match status" value="1"/>
</dbReference>
<dbReference type="OrthoDB" id="5867530at2759"/>
<dbReference type="InterPro" id="IPR051368">
    <property type="entry name" value="SerProtInhib-TIL_Domain"/>
</dbReference>
<comment type="caution">
    <text evidence="6">The sequence shown here is derived from an EMBL/GenBank/DDBJ whole genome shotgun (WGS) entry which is preliminary data.</text>
</comment>
<evidence type="ECO:0000256" key="4">
    <source>
        <dbReference type="SAM" id="SignalP"/>
    </source>
</evidence>
<accession>A0A4U5P144</accession>
<gene>
    <name evidence="6" type="ORF">L596_013711</name>
</gene>
<evidence type="ECO:0000256" key="2">
    <source>
        <dbReference type="ARBA" id="ARBA00022900"/>
    </source>
</evidence>
<reference evidence="6 7" key="2">
    <citation type="journal article" date="2019" name="G3 (Bethesda)">
        <title>Hybrid Assembly of the Genome of the Entomopathogenic Nematode Steinernema carpocapsae Identifies the X-Chromosome.</title>
        <authorList>
            <person name="Serra L."/>
            <person name="Macchietto M."/>
            <person name="Macias-Munoz A."/>
            <person name="McGill C.J."/>
            <person name="Rodriguez I.M."/>
            <person name="Rodriguez B."/>
            <person name="Murad R."/>
            <person name="Mortazavi A."/>
        </authorList>
    </citation>
    <scope>NUCLEOTIDE SEQUENCE [LARGE SCALE GENOMIC DNA]</scope>
    <source>
        <strain evidence="6 7">ALL</strain>
    </source>
</reference>
<dbReference type="CDD" id="cd19941">
    <property type="entry name" value="TIL"/>
    <property type="match status" value="1"/>
</dbReference>
<evidence type="ECO:0000313" key="6">
    <source>
        <dbReference type="EMBL" id="TKR89642.1"/>
    </source>
</evidence>
<dbReference type="InterPro" id="IPR036084">
    <property type="entry name" value="Ser_inhib-like_sf"/>
</dbReference>
<dbReference type="SUPFAM" id="SSF57567">
    <property type="entry name" value="Serine protease inhibitors"/>
    <property type="match status" value="1"/>
</dbReference>
<evidence type="ECO:0000313" key="7">
    <source>
        <dbReference type="Proteomes" id="UP000298663"/>
    </source>
</evidence>
<keyword evidence="1" id="KW-0646">Protease inhibitor</keyword>
<feature type="domain" description="TIL" evidence="5">
    <location>
        <begin position="28"/>
        <end position="80"/>
    </location>
</feature>
<dbReference type="InterPro" id="IPR002919">
    <property type="entry name" value="TIL_dom"/>
</dbReference>
<organism evidence="6 7">
    <name type="scientific">Steinernema carpocapsae</name>
    <name type="common">Entomopathogenic nematode</name>
    <dbReference type="NCBI Taxonomy" id="34508"/>
    <lineage>
        <taxon>Eukaryota</taxon>
        <taxon>Metazoa</taxon>
        <taxon>Ecdysozoa</taxon>
        <taxon>Nematoda</taxon>
        <taxon>Chromadorea</taxon>
        <taxon>Rhabditida</taxon>
        <taxon>Tylenchina</taxon>
        <taxon>Panagrolaimomorpha</taxon>
        <taxon>Strongyloidoidea</taxon>
        <taxon>Steinernematidae</taxon>
        <taxon>Steinernema</taxon>
    </lineage>
</organism>
<dbReference type="Pfam" id="PF01826">
    <property type="entry name" value="TIL"/>
    <property type="match status" value="1"/>
</dbReference>
<dbReference type="PANTHER" id="PTHR23259">
    <property type="entry name" value="RIDDLE"/>
    <property type="match status" value="1"/>
</dbReference>
<feature type="chain" id="PRO_5020547434" description="TIL domain-containing protein" evidence="4">
    <location>
        <begin position="24"/>
        <end position="89"/>
    </location>
</feature>
<name>A0A4U5P144_STECR</name>
<keyword evidence="2" id="KW-0722">Serine protease inhibitor</keyword>